<feature type="transmembrane region" description="Helical" evidence="13">
    <location>
        <begin position="929"/>
        <end position="951"/>
    </location>
</feature>
<feature type="transmembrane region" description="Helical" evidence="13">
    <location>
        <begin position="1249"/>
        <end position="1266"/>
    </location>
</feature>
<evidence type="ECO:0000256" key="3">
    <source>
        <dbReference type="ARBA" id="ARBA00022490"/>
    </source>
</evidence>
<feature type="compositionally biased region" description="Polar residues" evidence="12">
    <location>
        <begin position="818"/>
        <end position="832"/>
    </location>
</feature>
<dbReference type="InterPro" id="IPR036961">
    <property type="entry name" value="Kinesin_motor_dom_sf"/>
</dbReference>
<keyword evidence="13" id="KW-1133">Transmembrane helix</keyword>
<dbReference type="PRINTS" id="PR00193">
    <property type="entry name" value="MYOSINHEAVY"/>
</dbReference>
<gene>
    <name evidence="15" type="ORF">MAR_020571</name>
</gene>
<dbReference type="Gene3D" id="3.40.850.10">
    <property type="entry name" value="Kinesin motor domain"/>
    <property type="match status" value="1"/>
</dbReference>
<feature type="transmembrane region" description="Helical" evidence="13">
    <location>
        <begin position="1755"/>
        <end position="1778"/>
    </location>
</feature>
<dbReference type="Gene3D" id="1.20.5.4820">
    <property type="match status" value="1"/>
</dbReference>
<dbReference type="Pfam" id="PF03142">
    <property type="entry name" value="Chitin_synth_2"/>
    <property type="match status" value="1"/>
</dbReference>
<accession>A0ABY7E8Q1</accession>
<feature type="transmembrane region" description="Helical" evidence="13">
    <location>
        <begin position="991"/>
        <end position="1015"/>
    </location>
</feature>
<dbReference type="Gene3D" id="1.10.10.820">
    <property type="match status" value="1"/>
</dbReference>
<feature type="transmembrane region" description="Helical" evidence="13">
    <location>
        <begin position="1205"/>
        <end position="1222"/>
    </location>
</feature>
<keyword evidence="16" id="KW-1185">Reference proteome</keyword>
<name>A0ABY7E8Q1_MYAAR</name>
<evidence type="ECO:0000256" key="9">
    <source>
        <dbReference type="ARBA" id="ARBA00023212"/>
    </source>
</evidence>
<evidence type="ECO:0000256" key="8">
    <source>
        <dbReference type="ARBA" id="ARBA00023175"/>
    </source>
</evidence>
<comment type="subcellular location">
    <subcellularLocation>
        <location evidence="2">Cell projection</location>
    </subcellularLocation>
    <subcellularLocation>
        <location evidence="1">Cytoplasm</location>
        <location evidence="1">Cytoskeleton</location>
    </subcellularLocation>
</comment>
<comment type="caution">
    <text evidence="11">Lacks conserved residue(s) required for the propagation of feature annotation.</text>
</comment>
<keyword evidence="13" id="KW-0472">Membrane</keyword>
<keyword evidence="6 11" id="KW-0067">ATP-binding</keyword>
<dbReference type="Gene3D" id="1.20.120.720">
    <property type="entry name" value="Myosin VI head, motor domain, U50 subdomain"/>
    <property type="match status" value="1"/>
</dbReference>
<feature type="transmembrane region" description="Helical" evidence="13">
    <location>
        <begin position="1064"/>
        <end position="1083"/>
    </location>
</feature>
<evidence type="ECO:0000313" key="16">
    <source>
        <dbReference type="Proteomes" id="UP001164746"/>
    </source>
</evidence>
<evidence type="ECO:0000256" key="1">
    <source>
        <dbReference type="ARBA" id="ARBA00004245"/>
    </source>
</evidence>
<dbReference type="EMBL" id="CP111016">
    <property type="protein sequence ID" value="WAR05202.1"/>
    <property type="molecule type" value="Genomic_DNA"/>
</dbReference>
<feature type="compositionally biased region" description="Basic and acidic residues" evidence="12">
    <location>
        <begin position="736"/>
        <end position="781"/>
    </location>
</feature>
<feature type="compositionally biased region" description="Basic and acidic residues" evidence="12">
    <location>
        <begin position="1341"/>
        <end position="1352"/>
    </location>
</feature>
<evidence type="ECO:0000256" key="7">
    <source>
        <dbReference type="ARBA" id="ARBA00023123"/>
    </source>
</evidence>
<evidence type="ECO:0000313" key="15">
    <source>
        <dbReference type="EMBL" id="WAR05202.1"/>
    </source>
</evidence>
<feature type="transmembrane region" description="Helical" evidence="13">
    <location>
        <begin position="1868"/>
        <end position="1892"/>
    </location>
</feature>
<evidence type="ECO:0000256" key="11">
    <source>
        <dbReference type="PROSITE-ProRule" id="PRU00782"/>
    </source>
</evidence>
<dbReference type="InterPro" id="IPR052409">
    <property type="entry name" value="Myosin-III_kinase_activity"/>
</dbReference>
<dbReference type="InterPro" id="IPR027417">
    <property type="entry name" value="P-loop_NTPase"/>
</dbReference>
<keyword evidence="8 11" id="KW-0505">Motor protein</keyword>
<feature type="binding site" evidence="11">
    <location>
        <begin position="98"/>
        <end position="105"/>
    </location>
    <ligand>
        <name>ATP</name>
        <dbReference type="ChEBI" id="CHEBI:30616"/>
    </ligand>
</feature>
<feature type="transmembrane region" description="Helical" evidence="13">
    <location>
        <begin position="1118"/>
        <end position="1137"/>
    </location>
</feature>
<evidence type="ECO:0000256" key="13">
    <source>
        <dbReference type="SAM" id="Phobius"/>
    </source>
</evidence>
<dbReference type="PANTHER" id="PTHR46256">
    <property type="entry name" value="AGAP011099-PA"/>
    <property type="match status" value="1"/>
</dbReference>
<keyword evidence="9" id="KW-0206">Cytoskeleton</keyword>
<reference evidence="15" key="1">
    <citation type="submission" date="2022-11" db="EMBL/GenBank/DDBJ databases">
        <title>Centuries of genome instability and evolution in soft-shell clam transmissible cancer (bioRxiv).</title>
        <authorList>
            <person name="Hart S.F.M."/>
            <person name="Yonemitsu M.A."/>
            <person name="Giersch R.M."/>
            <person name="Beal B.F."/>
            <person name="Arriagada G."/>
            <person name="Davis B.W."/>
            <person name="Ostrander E.A."/>
            <person name="Goff S.P."/>
            <person name="Metzger M.J."/>
        </authorList>
    </citation>
    <scope>NUCLEOTIDE SEQUENCE</scope>
    <source>
        <strain evidence="15">MELC-2E11</strain>
        <tissue evidence="15">Siphon/mantle</tissue>
    </source>
</reference>
<feature type="transmembrane region" description="Helical" evidence="13">
    <location>
        <begin position="1784"/>
        <end position="1803"/>
    </location>
</feature>
<dbReference type="InterPro" id="IPR029044">
    <property type="entry name" value="Nucleotide-diphossugar_trans"/>
</dbReference>
<evidence type="ECO:0000256" key="5">
    <source>
        <dbReference type="ARBA" id="ARBA00022741"/>
    </source>
</evidence>
<evidence type="ECO:0000256" key="10">
    <source>
        <dbReference type="ARBA" id="ARBA00023273"/>
    </source>
</evidence>
<dbReference type="SUPFAM" id="SSF52540">
    <property type="entry name" value="P-loop containing nucleoside triphosphate hydrolases"/>
    <property type="match status" value="1"/>
</dbReference>
<dbReference type="PANTHER" id="PTHR46256:SF5">
    <property type="entry name" value="MYOSIN-IIIB-LIKE"/>
    <property type="match status" value="1"/>
</dbReference>
<protein>
    <submittedName>
        <fullName evidence="15">CHS2-like protein</fullName>
    </submittedName>
</protein>
<organism evidence="15 16">
    <name type="scientific">Mya arenaria</name>
    <name type="common">Soft-shell clam</name>
    <dbReference type="NCBI Taxonomy" id="6604"/>
    <lineage>
        <taxon>Eukaryota</taxon>
        <taxon>Metazoa</taxon>
        <taxon>Spiralia</taxon>
        <taxon>Lophotrochozoa</taxon>
        <taxon>Mollusca</taxon>
        <taxon>Bivalvia</taxon>
        <taxon>Autobranchia</taxon>
        <taxon>Heteroconchia</taxon>
        <taxon>Euheterodonta</taxon>
        <taxon>Imparidentia</taxon>
        <taxon>Neoheterodontei</taxon>
        <taxon>Myida</taxon>
        <taxon>Myoidea</taxon>
        <taxon>Myidae</taxon>
        <taxon>Mya</taxon>
    </lineage>
</organism>
<keyword evidence="7 11" id="KW-0518">Myosin</keyword>
<feature type="transmembrane region" description="Helical" evidence="13">
    <location>
        <begin position="1841"/>
        <end position="1861"/>
    </location>
</feature>
<dbReference type="Gene3D" id="1.20.58.530">
    <property type="match status" value="1"/>
</dbReference>
<sequence>MDPRQIFDLSKLDDLTERSICDTLKSRYRHDVIYTNVQDILIAINPEKPLKIYDEQTHRRYHPDKVALEHEPHVFHVAALSYVRMLDTCENQVIIVSGESGAGKTESTKYMLKHIVHMCQSNNMALHEKLIEINPLLEAFGNAQTSLNENSSRFAKYLDVSFTDKGQLAGAAVRDYMLEKSRVVHQSLGEANFHIFYALFAGCPTDELGDVFLNKSATEYRILKSNPHRLHRRNYEKHARIFKQTMTVLEKIGAERDTVMMMLGAVIHVAEIEFEEGHAGETQIKDGHAFEYASTLLSLEVEDFGEALISSKLVVNAEQKIRYKTVRQAEDGRDALAKVLYERLFGWLVRQINSTLHPGDDYSNAATSIGILDIAGFEKMKQNSFEQLCINLVNEKLQNFMNDSIFTMEMEIYHHEGIKLKGIAFQNNDDLITMFETKDTGLLAKLDEQSLLTHGSDGGFVIAIKSAFEGNTKFPRNPKDAMFSIRHFAAVVEYDSVGFVEKNRDRLNPEVLEALRRSDNPFISDLFTVKRGPTGTISELYAPFRPSVRTEQRNKLGQTKLGMSVGGRNLAVELGRTMKQKYGDILPPGVHSRGQPGAKKGQTVVAYFRQSLLQLVGKLRNVERPYFVKCIKANPAHAADRFEDQIVSDQLKYNGLAEIAKIRKMGFAVRMMYKDFVKKFAEIVEGYELPSDTIECVQFILRRINTHESERRFGKTKIFLTQELDNRLNRKLHEVQEEKRRKREEERRRQEAEQKRIEDEKRRKENERHMQEDRARKLGRDEQEDPTFAFHSGRNDVMEEHSIYDRVGDEDSDRSSPIPGNQEDTFVKSQANKKQENSKTSSSSKSPKYFWDIPQMITRELSSRDVDEERSLQVLKGITYVLLFLGIFWCAIVQKISLVTLVAHQYPRQDNATESEVQSRKLEATGRHLLLTLAIFLPYGFTFLSCTFKWLFGRLPMPSCGTLLFCLLMEFVHSVGLCLLAFVILPDMDPMRGIMLLNGIAFLPSILFPICGSAVKHHGQKKRNALTTLIVFCLNILVVLVQVGFIAVVLMYDNFIETSHIDVEYYTSGLFIAAMVFVSFSWWENFTDDRFCGTTSYGGCTKSWLLKMKFELQESRPIVFLFTSFLKIAVTIVASWLTKMYKPLSEDEFSHVHSIADVPIKDALDYIESQPLKENVAMLALVLVTFFGNYFATTCCKLKLQTVSFNIPLLLSTPTAVVLVALDCDYEILNIFTNEGQNDCSNDDFIRKALVYICGGIVWASLYWLCRHIFYPDIERLAKQERLFMNPFYCSVLFEQNLILNRRRHNRRVIREVKEDSKVYYSLSHYNYKINIEGEEVEDLNKVNDTSKSKENEESEEAEDQTNPKFQEVPMIYACATMWHENKQEMLQLLKSIFRMDKDQNLRRHSETISGKRDKDFYDFEAHIFFDDAMNGTLPNDFVRLLLSVIDEALSSVHHRRMKMKNTFIVPTPYGGQIVYPMPGDNFLFVHLKDKSKIRHKKRWSQVMYMYYLLGFRIVRLSAETIKKALNDEDKINNLISWGEGVEASAGNIGYSHVFRAFDDQTLRKLNNTYLLALDGDVDFTPGAVKLLVDRMKKSEKVGAACGRIHPIGTGPVVLFQKFEYAIAHWLQKATEHVLGCVLCSPGCFSMFRGSALMDDNVMKKYTILPTEASHHLMYDQGEDRWLCTLLLQQGYRVDYAAGSDAFTYAPEGFAEFFNQRRRWMPSTVFNIIDLLADYQNTVYINTNISMLYIIYQGALLLSTSIGPATVLMMIASANLIVFGTSLIWAYIIALLPAVFFCIICFFTKPKVQIQVAELLTGLYAFVMVVVIVGTIVIAVKDSPFHPSVLFMSCLVLAFAFAAFLHPKEWTCVVYGILYFVLIPTGFLLLVIYSIANLHVVSWGTREVPKEKTEKELEEEKKAQEEKQRKKKESSFFGKFLPSFPTKEFKDMMNVFVEKSKTEKLPEGSETVELLRGINENMSDLKNYMKKSINPSEEARHNPTVRINVQEPVIEKQEDFNSKHTRTTHKGILKHVKEEHKAPERDDLDNPAWAEIPELTHGRKIKMVEEELNFWQNFISKYLHPLEFSSQKKKNDENALLELRTNISTGMIVTNLLWIALNFMFQYTSPTKIKLFGTTLYKRKCIHRYFIQIKSETDVENLEEGNMEIDTDSGPIKGLEVDILGLLFIIFYKTSLLDKQTNISTREAKLLCEKLLNVSDDDESESEEENEQDKIQQLEALQRTGVSINVLHQDLQANRDRMSSPQSNIRQRSEYERRRQRLTDDRVRPLERRAQWVDVLGADLECLSMHPGGIKETGVHFEGIKVTNRPIQQTVDFDELVKRIEFSEYSVDDDDRTIKSEFDRDLNTHSIYYSNNYSKIFIFL</sequence>
<dbReference type="Proteomes" id="UP001164746">
    <property type="component" value="Chromosome 5"/>
</dbReference>
<feature type="compositionally biased region" description="Basic and acidic residues" evidence="12">
    <location>
        <begin position="793"/>
        <end position="809"/>
    </location>
</feature>
<keyword evidence="3" id="KW-0963">Cytoplasm</keyword>
<dbReference type="PROSITE" id="PS51456">
    <property type="entry name" value="MYOSIN_MOTOR"/>
    <property type="match status" value="1"/>
</dbReference>
<feature type="transmembrane region" description="Helical" evidence="13">
    <location>
        <begin position="963"/>
        <end position="985"/>
    </location>
</feature>
<feature type="compositionally biased region" description="Basic and acidic residues" evidence="12">
    <location>
        <begin position="2267"/>
        <end position="2276"/>
    </location>
</feature>
<dbReference type="CDD" id="cd04190">
    <property type="entry name" value="Chitin_synth_C"/>
    <property type="match status" value="1"/>
</dbReference>
<keyword evidence="10" id="KW-0966">Cell projection</keyword>
<feature type="transmembrane region" description="Helical" evidence="13">
    <location>
        <begin position="1027"/>
        <end position="1052"/>
    </location>
</feature>
<dbReference type="InterPro" id="IPR001609">
    <property type="entry name" value="Myosin_head_motor_dom-like"/>
</dbReference>
<feature type="transmembrane region" description="Helical" evidence="13">
    <location>
        <begin position="1815"/>
        <end position="1835"/>
    </location>
</feature>
<keyword evidence="13" id="KW-0812">Transmembrane</keyword>
<dbReference type="SMART" id="SM00242">
    <property type="entry name" value="MYSc"/>
    <property type="match status" value="1"/>
</dbReference>
<evidence type="ECO:0000256" key="2">
    <source>
        <dbReference type="ARBA" id="ARBA00004316"/>
    </source>
</evidence>
<evidence type="ECO:0000256" key="12">
    <source>
        <dbReference type="SAM" id="MobiDB-lite"/>
    </source>
</evidence>
<evidence type="ECO:0000259" key="14">
    <source>
        <dbReference type="PROSITE" id="PS51456"/>
    </source>
</evidence>
<keyword evidence="11" id="KW-0009">Actin-binding</keyword>
<keyword evidence="5 11" id="KW-0547">Nucleotide-binding</keyword>
<proteinExistence type="inferred from homology"/>
<evidence type="ECO:0000256" key="6">
    <source>
        <dbReference type="ARBA" id="ARBA00022840"/>
    </source>
</evidence>
<feature type="region of interest" description="Disordered" evidence="12">
    <location>
        <begin position="1341"/>
        <end position="1363"/>
    </location>
</feature>
<keyword evidence="4" id="KW-0677">Repeat</keyword>
<feature type="domain" description="Myosin motor" evidence="14">
    <location>
        <begin position="4"/>
        <end position="733"/>
    </location>
</feature>
<feature type="region of interest" description="Disordered" evidence="12">
    <location>
        <begin position="736"/>
        <end position="846"/>
    </location>
</feature>
<evidence type="ECO:0000256" key="4">
    <source>
        <dbReference type="ARBA" id="ARBA00022737"/>
    </source>
</evidence>
<dbReference type="SUPFAM" id="SSF53448">
    <property type="entry name" value="Nucleotide-diphospho-sugar transferases"/>
    <property type="match status" value="1"/>
</dbReference>
<dbReference type="Pfam" id="PF00063">
    <property type="entry name" value="Myosin_head"/>
    <property type="match status" value="1"/>
</dbReference>
<feature type="region of interest" description="Disordered" evidence="12">
    <location>
        <begin position="2251"/>
        <end position="2276"/>
    </location>
</feature>
<comment type="similarity">
    <text evidence="11">Belongs to the TRAFAC class myosin-kinesin ATPase superfamily. Myosin family.</text>
</comment>
<feature type="transmembrane region" description="Helical" evidence="13">
    <location>
        <begin position="1176"/>
        <end position="1193"/>
    </location>
</feature>